<evidence type="ECO:0000256" key="5">
    <source>
        <dbReference type="ARBA" id="ARBA00040228"/>
    </source>
</evidence>
<keyword evidence="10" id="KW-0282">Flagellum</keyword>
<dbReference type="SUPFAM" id="SSF117143">
    <property type="entry name" value="Flagellar hook protein flgE"/>
    <property type="match status" value="1"/>
</dbReference>
<feature type="domain" description="Flagellar basal body rod protein N-terminal" evidence="7">
    <location>
        <begin position="5"/>
        <end position="35"/>
    </location>
</feature>
<dbReference type="Pfam" id="PF22692">
    <property type="entry name" value="LlgE_F_G_D1"/>
    <property type="match status" value="1"/>
</dbReference>
<dbReference type="Pfam" id="PF00460">
    <property type="entry name" value="Flg_bb_rod"/>
    <property type="match status" value="1"/>
</dbReference>
<evidence type="ECO:0000259" key="9">
    <source>
        <dbReference type="Pfam" id="PF22692"/>
    </source>
</evidence>
<dbReference type="GO" id="GO:0071978">
    <property type="term" value="P:bacterial-type flagellum-dependent swarming motility"/>
    <property type="evidence" value="ECO:0007669"/>
    <property type="project" value="TreeGrafter"/>
</dbReference>
<dbReference type="PANTHER" id="PTHR30435:SF18">
    <property type="entry name" value="FLAGELLAR BASAL-BODY ROD PROTEIN FLGF"/>
    <property type="match status" value="1"/>
</dbReference>
<dbReference type="InterPro" id="IPR053967">
    <property type="entry name" value="LlgE_F_G-like_D1"/>
</dbReference>
<accession>A0A4R2F5K9</accession>
<dbReference type="NCBIfam" id="TIGR03506">
    <property type="entry name" value="FlgEFG_subfam"/>
    <property type="match status" value="1"/>
</dbReference>
<comment type="similarity">
    <text evidence="2 6">Belongs to the flagella basal body rod proteins family.</text>
</comment>
<protein>
    <recommendedName>
        <fullName evidence="5 6">Flagellar basal-body rod protein FlgF</fullName>
    </recommendedName>
</protein>
<gene>
    <name evidence="10" type="ORF">EDC91_12249</name>
</gene>
<dbReference type="Proteomes" id="UP000294832">
    <property type="component" value="Unassembled WGS sequence"/>
</dbReference>
<dbReference type="InterPro" id="IPR020013">
    <property type="entry name" value="Flagellar_FlgE/F/G"/>
</dbReference>
<dbReference type="AlphaFoldDB" id="A0A4R2F5K9"/>
<evidence type="ECO:0000313" key="11">
    <source>
        <dbReference type="Proteomes" id="UP000294832"/>
    </source>
</evidence>
<dbReference type="EMBL" id="SLWF01000022">
    <property type="protein sequence ID" value="TCN81720.1"/>
    <property type="molecule type" value="Genomic_DNA"/>
</dbReference>
<keyword evidence="3 6" id="KW-0975">Bacterial flagellum</keyword>
<dbReference type="Pfam" id="PF06429">
    <property type="entry name" value="Flg_bbr_C"/>
    <property type="match status" value="1"/>
</dbReference>
<evidence type="ECO:0000259" key="7">
    <source>
        <dbReference type="Pfam" id="PF00460"/>
    </source>
</evidence>
<evidence type="ECO:0000256" key="6">
    <source>
        <dbReference type="RuleBase" id="RU362116"/>
    </source>
</evidence>
<dbReference type="InterPro" id="IPR010930">
    <property type="entry name" value="Flg_bb/hook_C_dom"/>
</dbReference>
<evidence type="ECO:0000256" key="3">
    <source>
        <dbReference type="ARBA" id="ARBA00023143"/>
    </source>
</evidence>
<dbReference type="InterPro" id="IPR037925">
    <property type="entry name" value="FlgE/F/G-like"/>
</dbReference>
<dbReference type="RefSeq" id="WP_133039693.1">
    <property type="nucleotide sequence ID" value="NZ_BMXW01000024.1"/>
</dbReference>
<dbReference type="InterPro" id="IPR001444">
    <property type="entry name" value="Flag_bb_rod_N"/>
</dbReference>
<dbReference type="PROSITE" id="PS00588">
    <property type="entry name" value="FLAGELLA_BB_ROD"/>
    <property type="match status" value="1"/>
</dbReference>
<evidence type="ECO:0000256" key="2">
    <source>
        <dbReference type="ARBA" id="ARBA00009677"/>
    </source>
</evidence>
<dbReference type="InterPro" id="IPR019776">
    <property type="entry name" value="Flagellar_basal_body_rod_CS"/>
</dbReference>
<organism evidence="10 11">
    <name type="scientific">Shewanella fodinae</name>
    <dbReference type="NCBI Taxonomy" id="552357"/>
    <lineage>
        <taxon>Bacteria</taxon>
        <taxon>Pseudomonadati</taxon>
        <taxon>Pseudomonadota</taxon>
        <taxon>Gammaproteobacteria</taxon>
        <taxon>Alteromonadales</taxon>
        <taxon>Shewanellaceae</taxon>
        <taxon>Shewanella</taxon>
    </lineage>
</organism>
<evidence type="ECO:0000256" key="1">
    <source>
        <dbReference type="ARBA" id="ARBA00004117"/>
    </source>
</evidence>
<comment type="subunit">
    <text evidence="4 6">The basal body constitutes a major portion of the flagellar organelle and consists of five rings (E,L,P,S, and M) mounted on a central rod. The rod consists of about 26 subunits of FlgG in the distal portion, and FlgB, FlgC and FlgF are thought to build up the proximal portion of the rod with about 6 subunits each.</text>
</comment>
<evidence type="ECO:0000313" key="10">
    <source>
        <dbReference type="EMBL" id="TCN81720.1"/>
    </source>
</evidence>
<dbReference type="NCBIfam" id="NF009280">
    <property type="entry name" value="PRK12640.1"/>
    <property type="match status" value="1"/>
</dbReference>
<reference evidence="10 11" key="1">
    <citation type="submission" date="2019-03" db="EMBL/GenBank/DDBJ databases">
        <title>Freshwater and sediment microbial communities from various areas in North America, analyzing microbe dynamics in response to fracking.</title>
        <authorList>
            <person name="Lamendella R."/>
        </authorList>
    </citation>
    <scope>NUCLEOTIDE SEQUENCE [LARGE SCALE GENOMIC DNA]</scope>
    <source>
        <strain evidence="10 11">74A</strain>
    </source>
</reference>
<keyword evidence="11" id="KW-1185">Reference proteome</keyword>
<dbReference type="GO" id="GO:0030694">
    <property type="term" value="C:bacterial-type flagellum basal body, rod"/>
    <property type="evidence" value="ECO:0007669"/>
    <property type="project" value="UniProtKB-UniRule"/>
</dbReference>
<feature type="domain" description="Flagellar hook protein FlgE/F/G-like D1" evidence="9">
    <location>
        <begin position="85"/>
        <end position="145"/>
    </location>
</feature>
<keyword evidence="10" id="KW-0966">Cell projection</keyword>
<dbReference type="OrthoDB" id="9804559at2"/>
<comment type="caution">
    <text evidence="10">The sequence shown here is derived from an EMBL/GenBank/DDBJ whole genome shotgun (WGS) entry which is preliminary data.</text>
</comment>
<sequence length="244" mass="25854">MERLIYTAVSGAELNNKALQVVANNLANVNTAGFRADLEQAQSMMVGGDGFRTRYQAQLTPAVTSLAQGPMMDTGRKLDVALSESGYLAVLDGNGNEAYTRAGNLQVDGDGFLRVNGLQVLGEGGGPIQLPQFGDIDISPDGTINLTPVGGGLIAQEAQIKLVSANNNLVKGRDGLLRDSNGQQLNRDEAVTLVSGKLEGSNVNAVEQMVKTMNISRQFEMNIKMMKVAEDLASSGDRLIRGEA</sequence>
<evidence type="ECO:0000259" key="8">
    <source>
        <dbReference type="Pfam" id="PF06429"/>
    </source>
</evidence>
<dbReference type="PANTHER" id="PTHR30435">
    <property type="entry name" value="FLAGELLAR PROTEIN"/>
    <property type="match status" value="1"/>
</dbReference>
<name>A0A4R2F5K9_9GAMM</name>
<feature type="domain" description="Flagellar basal-body/hook protein C-terminal" evidence="8">
    <location>
        <begin position="195"/>
        <end position="238"/>
    </location>
</feature>
<proteinExistence type="inferred from homology"/>
<keyword evidence="10" id="KW-0969">Cilium</keyword>
<comment type="subcellular location">
    <subcellularLocation>
        <location evidence="1 6">Bacterial flagellum basal body</location>
    </subcellularLocation>
</comment>
<evidence type="ECO:0000256" key="4">
    <source>
        <dbReference type="ARBA" id="ARBA00038560"/>
    </source>
</evidence>